<proteinExistence type="predicted"/>
<organism evidence="1">
    <name type="scientific">Cuerna arida</name>
    <dbReference type="NCBI Taxonomy" id="1464854"/>
    <lineage>
        <taxon>Eukaryota</taxon>
        <taxon>Metazoa</taxon>
        <taxon>Ecdysozoa</taxon>
        <taxon>Arthropoda</taxon>
        <taxon>Hexapoda</taxon>
        <taxon>Insecta</taxon>
        <taxon>Pterygota</taxon>
        <taxon>Neoptera</taxon>
        <taxon>Paraneoptera</taxon>
        <taxon>Hemiptera</taxon>
        <taxon>Auchenorrhyncha</taxon>
        <taxon>Membracoidea</taxon>
        <taxon>Cicadellidae</taxon>
        <taxon>Cicadellinae</taxon>
        <taxon>Proconiini</taxon>
        <taxon>Cuerna</taxon>
    </lineage>
</organism>
<name>A0A1B6GF59_9HEMI</name>
<sequence length="509" mass="58515">SFDGANLIVKQDEISFNREDDQGNILRTVLINTCGTSVNKFFDFSNKSYDLPQENANASLFSSNNTLLVKLDTYNEFDLNFLYSVDEFGNELVINYCSDILEKPILKMWSDMEGYDFSCFVVNNDLSGLRLVSDCEVEEHIVSVSEKGGLVTKTDTNKWINTFTSLAMKTNESAKWLMSYQEDVNKSSKEKNRVSTYGERGSWFQPFVEISETEEKTFTTSEVVIVRLLHRIPTEKSILEGLKVALEGFKRGTKNTQPMKTTHNSKKGDINLTEIVAIPSLLEEIYVKERSKISKEQDKFRTGMLKHDYLRLLVHQACIKARKLRQSQIIEEFKAVLRYKAIPPYHLSCFGQVHDVLDKLLENVRIMKKPSTSSIYSKVNNDIDELLCSDCRMSSVTEESICEECKHSIGSLVSEIFCDFCALAEARNQQNLINTILDKRLDLVTSDDVEFLCQTLKTEPVNCQILYKEEFILQDVLEARYQLSHYFATLREMLEAYRGRCQKQTENQT</sequence>
<protein>
    <submittedName>
        <fullName evidence="1">Uncharacterized protein</fullName>
    </submittedName>
</protein>
<dbReference type="EMBL" id="GECZ01008719">
    <property type="protein sequence ID" value="JAS61050.1"/>
    <property type="molecule type" value="Transcribed_RNA"/>
</dbReference>
<evidence type="ECO:0000313" key="1">
    <source>
        <dbReference type="EMBL" id="JAS61050.1"/>
    </source>
</evidence>
<dbReference type="AlphaFoldDB" id="A0A1B6GF59"/>
<feature type="non-terminal residue" evidence="1">
    <location>
        <position position="1"/>
    </location>
</feature>
<accession>A0A1B6GF59</accession>
<gene>
    <name evidence="1" type="ORF">g.2994</name>
</gene>
<feature type="non-terminal residue" evidence="1">
    <location>
        <position position="509"/>
    </location>
</feature>
<reference evidence="1" key="1">
    <citation type="submission" date="2015-11" db="EMBL/GenBank/DDBJ databases">
        <title>De novo transcriptome assembly of four potential Pierce s Disease insect vectors from Arizona vineyards.</title>
        <authorList>
            <person name="Tassone E.E."/>
        </authorList>
    </citation>
    <scope>NUCLEOTIDE SEQUENCE</scope>
</reference>